<dbReference type="Proteomes" id="UP000265703">
    <property type="component" value="Unassembled WGS sequence"/>
</dbReference>
<feature type="compositionally biased region" description="Low complexity" evidence="1">
    <location>
        <begin position="75"/>
        <end position="84"/>
    </location>
</feature>
<protein>
    <submittedName>
        <fullName evidence="2">Uncharacterized protein</fullName>
    </submittedName>
</protein>
<reference evidence="2 3" key="1">
    <citation type="submission" date="2018-06" db="EMBL/GenBank/DDBJ databases">
        <title>Comparative genomics reveals the genomic features of Rhizophagus irregularis, R. cerebriforme, R. diaphanum and Gigaspora rosea, and their symbiotic lifestyle signature.</title>
        <authorList>
            <person name="Morin E."/>
            <person name="San Clemente H."/>
            <person name="Chen E.C.H."/>
            <person name="De La Providencia I."/>
            <person name="Hainaut M."/>
            <person name="Kuo A."/>
            <person name="Kohler A."/>
            <person name="Murat C."/>
            <person name="Tang N."/>
            <person name="Roy S."/>
            <person name="Loubradou J."/>
            <person name="Henrissat B."/>
            <person name="Grigoriev I.V."/>
            <person name="Corradi N."/>
            <person name="Roux C."/>
            <person name="Martin F.M."/>
        </authorList>
    </citation>
    <scope>NUCLEOTIDE SEQUENCE [LARGE SCALE GENOMIC DNA]</scope>
    <source>
        <strain evidence="2 3">DAOM 227022</strain>
    </source>
</reference>
<dbReference type="AlphaFoldDB" id="A0A397S0K7"/>
<evidence type="ECO:0000313" key="2">
    <source>
        <dbReference type="EMBL" id="RIA79963.1"/>
    </source>
</evidence>
<name>A0A397S0K7_9GLOM</name>
<keyword evidence="3" id="KW-1185">Reference proteome</keyword>
<dbReference type="EMBL" id="QKYT01001084">
    <property type="protein sequence ID" value="RIA79963.1"/>
    <property type="molecule type" value="Genomic_DNA"/>
</dbReference>
<feature type="compositionally biased region" description="Polar residues" evidence="1">
    <location>
        <begin position="1"/>
        <end position="25"/>
    </location>
</feature>
<gene>
    <name evidence="2" type="ORF">C1645_839554</name>
</gene>
<evidence type="ECO:0000313" key="3">
    <source>
        <dbReference type="Proteomes" id="UP000265703"/>
    </source>
</evidence>
<evidence type="ECO:0000256" key="1">
    <source>
        <dbReference type="SAM" id="MobiDB-lite"/>
    </source>
</evidence>
<feature type="region of interest" description="Disordered" evidence="1">
    <location>
        <begin position="75"/>
        <end position="147"/>
    </location>
</feature>
<accession>A0A397S0K7</accession>
<feature type="region of interest" description="Disordered" evidence="1">
    <location>
        <begin position="1"/>
        <end position="60"/>
    </location>
</feature>
<comment type="caution">
    <text evidence="2">The sequence shown here is derived from an EMBL/GenBank/DDBJ whole genome shotgun (WGS) entry which is preliminary data.</text>
</comment>
<feature type="compositionally biased region" description="Polar residues" evidence="1">
    <location>
        <begin position="93"/>
        <end position="112"/>
    </location>
</feature>
<sequence>MVSSKCQTHTNRKNNLSKSSVNTLVKDSLVSKNKDKQVNKKVKVNKPGMEFNQEPDISTNLESETNLASELFNNSSTSSSFFSSNKKDNSTSPTLRSTAQQKSDLQNLQNDTSSELKELKEQSSKMNNSLQTFGSPVKDDDDDNDNELIEDDDDCLLLPYTIITFFLPNNYVTYKRVIT</sequence>
<feature type="compositionally biased region" description="Basic and acidic residues" evidence="1">
    <location>
        <begin position="114"/>
        <end position="123"/>
    </location>
</feature>
<organism evidence="2 3">
    <name type="scientific">Glomus cerebriforme</name>
    <dbReference type="NCBI Taxonomy" id="658196"/>
    <lineage>
        <taxon>Eukaryota</taxon>
        <taxon>Fungi</taxon>
        <taxon>Fungi incertae sedis</taxon>
        <taxon>Mucoromycota</taxon>
        <taxon>Glomeromycotina</taxon>
        <taxon>Glomeromycetes</taxon>
        <taxon>Glomerales</taxon>
        <taxon>Glomeraceae</taxon>
        <taxon>Glomus</taxon>
    </lineage>
</organism>
<proteinExistence type="predicted"/>